<organism evidence="2 3">
    <name type="scientific">Ralstonia insidiosa</name>
    <dbReference type="NCBI Taxonomy" id="190721"/>
    <lineage>
        <taxon>Bacteria</taxon>
        <taxon>Pseudomonadati</taxon>
        <taxon>Pseudomonadota</taxon>
        <taxon>Betaproteobacteria</taxon>
        <taxon>Burkholderiales</taxon>
        <taxon>Burkholderiaceae</taxon>
        <taxon>Ralstonia</taxon>
    </lineage>
</organism>
<protein>
    <submittedName>
        <fullName evidence="2">sn-glycerol-3-phosphate transporter</fullName>
    </submittedName>
</protein>
<sequence>MALSSSLITKLRGIATSVVLLAGASPAFADIFEPGDEISVQASIYNMHYSRDDHYIKYSPLLGVEWRRDNGWLVGAAAFQNSFGQPSQLVYGGYLWNLGNTNFYGKLTGGILHGYKGEYQNKVPLNYKGFSPGILPTLGYKYGQIRTEVQFFWTSGFMVTVGYSFK</sequence>
<comment type="caution">
    <text evidence="2">The sequence shown here is derived from an EMBL/GenBank/DDBJ whole genome shotgun (WGS) entry which is preliminary data.</text>
</comment>
<feature type="chain" id="PRO_5032332999" evidence="1">
    <location>
        <begin position="30"/>
        <end position="166"/>
    </location>
</feature>
<dbReference type="EMBL" id="JABBZM010000011">
    <property type="protein sequence ID" value="NMV38908.1"/>
    <property type="molecule type" value="Genomic_DNA"/>
</dbReference>
<dbReference type="Gene3D" id="2.40.160.20">
    <property type="match status" value="1"/>
</dbReference>
<proteinExistence type="predicted"/>
<evidence type="ECO:0000256" key="1">
    <source>
        <dbReference type="SAM" id="SignalP"/>
    </source>
</evidence>
<name>A0A848P5K5_9RALS</name>
<dbReference type="AlphaFoldDB" id="A0A848P5K5"/>
<feature type="signal peptide" evidence="1">
    <location>
        <begin position="1"/>
        <end position="29"/>
    </location>
</feature>
<keyword evidence="1" id="KW-0732">Signal</keyword>
<dbReference type="Proteomes" id="UP000575469">
    <property type="component" value="Unassembled WGS sequence"/>
</dbReference>
<reference evidence="2 3" key="1">
    <citation type="submission" date="2020-04" db="EMBL/GenBank/DDBJ databases">
        <title>Ralstonia insidiosa genome sequencing and assembly.</title>
        <authorList>
            <person name="Martins R.C.R."/>
            <person name="Perdigao-Neto L.V."/>
            <person name="Levin A.S.S."/>
            <person name="Costa S.F."/>
        </authorList>
    </citation>
    <scope>NUCLEOTIDE SEQUENCE [LARGE SCALE GENOMIC DNA]</scope>
    <source>
        <strain evidence="2 3">5047</strain>
    </source>
</reference>
<accession>A0A848P5K5</accession>
<evidence type="ECO:0000313" key="2">
    <source>
        <dbReference type="EMBL" id="NMV38908.1"/>
    </source>
</evidence>
<dbReference type="RefSeq" id="WP_167313332.1">
    <property type="nucleotide sequence ID" value="NZ_JABBZM010000011.1"/>
</dbReference>
<evidence type="ECO:0000313" key="3">
    <source>
        <dbReference type="Proteomes" id="UP000575469"/>
    </source>
</evidence>
<gene>
    <name evidence="2" type="ORF">HGR00_13405</name>
</gene>